<keyword evidence="1" id="KW-0472">Membrane</keyword>
<gene>
    <name evidence="2" type="ORF">SAJA_02510</name>
</gene>
<dbReference type="AlphaFoldDB" id="A0A423Q0P6"/>
<feature type="transmembrane region" description="Helical" evidence="1">
    <location>
        <begin position="103"/>
        <end position="125"/>
    </location>
</feature>
<evidence type="ECO:0000256" key="1">
    <source>
        <dbReference type="SAM" id="Phobius"/>
    </source>
</evidence>
<proteinExistence type="predicted"/>
<comment type="caution">
    <text evidence="2">The sequence shown here is derived from an EMBL/GenBank/DDBJ whole genome shotgun (WGS) entry which is preliminary data.</text>
</comment>
<keyword evidence="1" id="KW-0812">Transmembrane</keyword>
<protein>
    <submittedName>
        <fullName evidence="2">Uncharacterized protein</fullName>
    </submittedName>
</protein>
<evidence type="ECO:0000313" key="3">
    <source>
        <dbReference type="Proteomes" id="UP000285310"/>
    </source>
</evidence>
<dbReference type="InParanoid" id="A0A423Q0P6"/>
<dbReference type="OrthoDB" id="7065436at2"/>
<name>A0A423Q0P6_9GAMM</name>
<keyword evidence="1" id="KW-1133">Transmembrane helix</keyword>
<organism evidence="2 3">
    <name type="scientific">Salinisphaera japonica YTM-1</name>
    <dbReference type="NCBI Taxonomy" id="1209778"/>
    <lineage>
        <taxon>Bacteria</taxon>
        <taxon>Pseudomonadati</taxon>
        <taxon>Pseudomonadota</taxon>
        <taxon>Gammaproteobacteria</taxon>
        <taxon>Salinisphaerales</taxon>
        <taxon>Salinisphaeraceae</taxon>
        <taxon>Salinisphaera</taxon>
    </lineage>
</organism>
<feature type="transmembrane region" description="Helical" evidence="1">
    <location>
        <begin position="55"/>
        <end position="74"/>
    </location>
</feature>
<evidence type="ECO:0000313" key="2">
    <source>
        <dbReference type="EMBL" id="ROO31817.1"/>
    </source>
</evidence>
<sequence length="130" mass="13554">MQDTASERIGPIAESRLGLPESPPLAGHARVILNDKYGSIPESLPTKSMENTMKLFVALLLSLLGSIIGIAPAAGQTGPGRMGDGGLMNGSMMQCGMMGGPMMAAWVLFALLVLSVLVLAVVALIKYLRS</sequence>
<accession>A0A423Q0P6</accession>
<dbReference type="RefSeq" id="WP_123657077.1">
    <property type="nucleotide sequence ID" value="NZ_AYKG01000004.1"/>
</dbReference>
<dbReference type="EMBL" id="AYKG01000004">
    <property type="protein sequence ID" value="ROO31817.1"/>
    <property type="molecule type" value="Genomic_DNA"/>
</dbReference>
<reference evidence="2 3" key="1">
    <citation type="submission" date="2013-10" db="EMBL/GenBank/DDBJ databases">
        <title>Salinisphaera japonica YTM-1 Genome Sequencing.</title>
        <authorList>
            <person name="Lai Q."/>
            <person name="Li C."/>
            <person name="Shao Z."/>
        </authorList>
    </citation>
    <scope>NUCLEOTIDE SEQUENCE [LARGE SCALE GENOMIC DNA]</scope>
    <source>
        <strain evidence="2 3">YTM-1</strain>
    </source>
</reference>
<dbReference type="Proteomes" id="UP000285310">
    <property type="component" value="Unassembled WGS sequence"/>
</dbReference>
<keyword evidence="3" id="KW-1185">Reference proteome</keyword>